<accession>A0A139I3V3</accession>
<proteinExistence type="predicted"/>
<evidence type="ECO:0008006" key="3">
    <source>
        <dbReference type="Google" id="ProtNLM"/>
    </source>
</evidence>
<dbReference type="EMBL" id="LFZO01000345">
    <property type="protein sequence ID" value="KXT09406.1"/>
    <property type="molecule type" value="Genomic_DNA"/>
</dbReference>
<evidence type="ECO:0000313" key="2">
    <source>
        <dbReference type="Proteomes" id="UP000073492"/>
    </source>
</evidence>
<name>A0A139I3V3_9PEZI</name>
<organism evidence="1 2">
    <name type="scientific">Pseudocercospora musae</name>
    <dbReference type="NCBI Taxonomy" id="113226"/>
    <lineage>
        <taxon>Eukaryota</taxon>
        <taxon>Fungi</taxon>
        <taxon>Dikarya</taxon>
        <taxon>Ascomycota</taxon>
        <taxon>Pezizomycotina</taxon>
        <taxon>Dothideomycetes</taxon>
        <taxon>Dothideomycetidae</taxon>
        <taxon>Mycosphaerellales</taxon>
        <taxon>Mycosphaerellaceae</taxon>
        <taxon>Pseudocercospora</taxon>
    </lineage>
</organism>
<sequence>MPRQSSLIVFCAPDGATTDSALDWPADRPLPNFPNVADKIQRADLTLLISGEQPLLTSLPFIVNPRHPRMYLHGNDNDDSNRRLSRDPVTADGIILAKFFYNRLFKELHHDRLVPGVHYVPISLAMDELPEVVRYLTEGEGKKIAGKLAINGQVRSRKALKPVVYLYRLMLELARITDPDRKAGES</sequence>
<gene>
    <name evidence="1" type="ORF">AC579_8447</name>
</gene>
<protein>
    <recommendedName>
        <fullName evidence="3">Glycosyl transferase CAP10 domain-containing protein</fullName>
    </recommendedName>
</protein>
<comment type="caution">
    <text evidence="1">The sequence shown here is derived from an EMBL/GenBank/DDBJ whole genome shotgun (WGS) entry which is preliminary data.</text>
</comment>
<reference evidence="1 2" key="1">
    <citation type="submission" date="2015-07" db="EMBL/GenBank/DDBJ databases">
        <title>Comparative genomics of the Sigatoka disease complex on banana suggests a link between parallel evolutionary changes in Pseudocercospora fijiensis and Pseudocercospora eumusae and increased virulence on the banana host.</title>
        <authorList>
            <person name="Chang T.-C."/>
            <person name="Salvucci A."/>
            <person name="Crous P.W."/>
            <person name="Stergiopoulos I."/>
        </authorList>
    </citation>
    <scope>NUCLEOTIDE SEQUENCE [LARGE SCALE GENOMIC DNA]</scope>
    <source>
        <strain evidence="1 2">CBS 116634</strain>
    </source>
</reference>
<evidence type="ECO:0000313" key="1">
    <source>
        <dbReference type="EMBL" id="KXT09406.1"/>
    </source>
</evidence>
<dbReference type="AlphaFoldDB" id="A0A139I3V3"/>
<dbReference type="OrthoDB" id="541052at2759"/>
<keyword evidence="2" id="KW-1185">Reference proteome</keyword>
<dbReference type="Proteomes" id="UP000073492">
    <property type="component" value="Unassembled WGS sequence"/>
</dbReference>